<evidence type="ECO:0000256" key="1">
    <source>
        <dbReference type="SAM" id="MobiDB-lite"/>
    </source>
</evidence>
<proteinExistence type="predicted"/>
<dbReference type="Proteomes" id="UP000594342">
    <property type="component" value="Unassembled WGS sequence"/>
</dbReference>
<reference evidence="2 3" key="1">
    <citation type="submission" date="2018-10" db="EMBL/GenBank/DDBJ databases">
        <authorList>
            <consortium name="IHU Genomes"/>
        </authorList>
    </citation>
    <scope>NUCLEOTIDE SEQUENCE [LARGE SCALE GENOMIC DNA]</scope>
    <source>
        <strain evidence="2 3">A1</strain>
    </source>
</reference>
<name>A0A5K0U8U0_9VIRU</name>
<accession>A0A5K0U8U0</accession>
<evidence type="ECO:0000313" key="2">
    <source>
        <dbReference type="EMBL" id="VBB17763.1"/>
    </source>
</evidence>
<protein>
    <submittedName>
        <fullName evidence="2">Uncharacterized protein</fullName>
    </submittedName>
</protein>
<organism evidence="2 3">
    <name type="scientific">Yasminevirus sp. GU-2018</name>
    <dbReference type="NCBI Taxonomy" id="2420051"/>
    <lineage>
        <taxon>Viruses</taxon>
        <taxon>Varidnaviria</taxon>
        <taxon>Bamfordvirae</taxon>
        <taxon>Nucleocytoviricota</taxon>
        <taxon>Megaviricetes</taxon>
        <taxon>Imitervirales</taxon>
        <taxon>Mimiviridae</taxon>
        <taxon>Klosneuvirinae</taxon>
        <taxon>Yasminevirus</taxon>
        <taxon>Yasminevirus saudimassiliense</taxon>
    </lineage>
</organism>
<dbReference type="EMBL" id="UPSH01000001">
    <property type="protein sequence ID" value="VBB17763.1"/>
    <property type="molecule type" value="Genomic_DNA"/>
</dbReference>
<evidence type="ECO:0000313" key="3">
    <source>
        <dbReference type="Proteomes" id="UP000594342"/>
    </source>
</evidence>
<comment type="caution">
    <text evidence="2">The sequence shown here is derived from an EMBL/GenBank/DDBJ whole genome shotgun (WGS) entry which is preliminary data.</text>
</comment>
<feature type="compositionally biased region" description="Low complexity" evidence="1">
    <location>
        <begin position="342"/>
        <end position="352"/>
    </location>
</feature>
<feature type="region of interest" description="Disordered" evidence="1">
    <location>
        <begin position="328"/>
        <end position="374"/>
    </location>
</feature>
<keyword evidence="3" id="KW-1185">Reference proteome</keyword>
<gene>
    <name evidence="2" type="ORF">YASMINEVIRUS_226</name>
</gene>
<sequence length="440" mass="50436">MTVYTIDLQDTLDLVRVLERYYRRKNNFSVVTEVVRYFNIVSLKEFIGRHNVQITSRPYAKFGQSKVLKFTVEMDDETAMHLLIDVVFNATKTLRVFAPVIYYMFPAIHRVGRMIIYKKKNSPEHIESPIKNTLYLVHRSNYRNSPLDHPGGHIEYIETSESGELLSGVTYMKYVISTVMNKVRLAIINSSQFRDRPVKDQFDSDLTQVLLTPETILWIYAGTCREVHEESGLRISTCAHSPVLFKLGSKTHYFCCAVPSDTSECGPSTKFRGEIYIEPEHKQFETKTTLTKSTLRQAPIQALRQTPRQALNSLPTQYSSKNPTNRFAVLSECPSDDDTDTGTDPVDSLVPDDLSDSGKDNLTESNGDSDEQQDTYHNTRFHQLKSHKSGKTNSPLNEFWSKVYNRKTHHAWISAKELVAHWDTDYLPHIEKVVAIAEEP</sequence>